<gene>
    <name evidence="2" type="ORF">K432DRAFT_311460</name>
</gene>
<dbReference type="EMBL" id="KV745570">
    <property type="protein sequence ID" value="OCK74063.1"/>
    <property type="molecule type" value="Genomic_DNA"/>
</dbReference>
<evidence type="ECO:0000259" key="1">
    <source>
        <dbReference type="Pfam" id="PF05225"/>
    </source>
</evidence>
<name>A0A8E2DYL9_9PEZI</name>
<dbReference type="Proteomes" id="UP000250266">
    <property type="component" value="Unassembled WGS sequence"/>
</dbReference>
<dbReference type="GO" id="GO:0003677">
    <property type="term" value="F:DNA binding"/>
    <property type="evidence" value="ECO:0007669"/>
    <property type="project" value="InterPro"/>
</dbReference>
<evidence type="ECO:0000313" key="3">
    <source>
        <dbReference type="Proteomes" id="UP000250266"/>
    </source>
</evidence>
<reference evidence="2 3" key="1">
    <citation type="journal article" date="2016" name="Nat. Commun.">
        <title>Ectomycorrhizal ecology is imprinted in the genome of the dominant symbiotic fungus Cenococcum geophilum.</title>
        <authorList>
            <consortium name="DOE Joint Genome Institute"/>
            <person name="Peter M."/>
            <person name="Kohler A."/>
            <person name="Ohm R.A."/>
            <person name="Kuo A."/>
            <person name="Krutzmann J."/>
            <person name="Morin E."/>
            <person name="Arend M."/>
            <person name="Barry K.W."/>
            <person name="Binder M."/>
            <person name="Choi C."/>
            <person name="Clum A."/>
            <person name="Copeland A."/>
            <person name="Grisel N."/>
            <person name="Haridas S."/>
            <person name="Kipfer T."/>
            <person name="LaButti K."/>
            <person name="Lindquist E."/>
            <person name="Lipzen A."/>
            <person name="Maire R."/>
            <person name="Meier B."/>
            <person name="Mihaltcheva S."/>
            <person name="Molinier V."/>
            <person name="Murat C."/>
            <person name="Poggeler S."/>
            <person name="Quandt C.A."/>
            <person name="Sperisen C."/>
            <person name="Tritt A."/>
            <person name="Tisserant E."/>
            <person name="Crous P.W."/>
            <person name="Henrissat B."/>
            <person name="Nehls U."/>
            <person name="Egli S."/>
            <person name="Spatafora J.W."/>
            <person name="Grigoriev I.V."/>
            <person name="Martin F.M."/>
        </authorList>
    </citation>
    <scope>NUCLEOTIDE SEQUENCE [LARGE SCALE GENOMIC DNA]</scope>
    <source>
        <strain evidence="2 3">CBS 459.81</strain>
    </source>
</reference>
<dbReference type="Pfam" id="PF05225">
    <property type="entry name" value="HTH_psq"/>
    <property type="match status" value="1"/>
</dbReference>
<protein>
    <recommendedName>
        <fullName evidence="1">HTH psq-type domain-containing protein</fullName>
    </recommendedName>
</protein>
<dbReference type="AlphaFoldDB" id="A0A8E2DYL9"/>
<dbReference type="SUPFAM" id="SSF46689">
    <property type="entry name" value="Homeodomain-like"/>
    <property type="match status" value="1"/>
</dbReference>
<proteinExistence type="predicted"/>
<organism evidence="2 3">
    <name type="scientific">Lepidopterella palustris CBS 459.81</name>
    <dbReference type="NCBI Taxonomy" id="1314670"/>
    <lineage>
        <taxon>Eukaryota</taxon>
        <taxon>Fungi</taxon>
        <taxon>Dikarya</taxon>
        <taxon>Ascomycota</taxon>
        <taxon>Pezizomycotina</taxon>
        <taxon>Dothideomycetes</taxon>
        <taxon>Pleosporomycetidae</taxon>
        <taxon>Mytilinidiales</taxon>
        <taxon>Argynnaceae</taxon>
        <taxon>Lepidopterella</taxon>
    </lineage>
</organism>
<feature type="non-terminal residue" evidence="2">
    <location>
        <position position="1"/>
    </location>
</feature>
<feature type="domain" description="HTH psq-type" evidence="1">
    <location>
        <begin position="8"/>
        <end position="42"/>
    </location>
</feature>
<dbReference type="InterPro" id="IPR009057">
    <property type="entry name" value="Homeodomain-like_sf"/>
</dbReference>
<keyword evidence="3" id="KW-1185">Reference proteome</keyword>
<dbReference type="Gene3D" id="1.10.10.60">
    <property type="entry name" value="Homeodomain-like"/>
    <property type="match status" value="1"/>
</dbReference>
<accession>A0A8E2DYL9</accession>
<dbReference type="InterPro" id="IPR007889">
    <property type="entry name" value="HTH_Psq"/>
</dbReference>
<evidence type="ECO:0000313" key="2">
    <source>
        <dbReference type="EMBL" id="OCK74063.1"/>
    </source>
</evidence>
<sequence length="53" mass="5849">VNMSNRENSIQLAVEHLESSVFTSQRQAATKYNIPRSTLASRLTCSSAARVSH</sequence>